<reference evidence="3" key="1">
    <citation type="journal article" date="2019" name="Int. J. Syst. Evol. Microbiol.">
        <title>The Global Catalogue of Microorganisms (GCM) 10K type strain sequencing project: providing services to taxonomists for standard genome sequencing and annotation.</title>
        <authorList>
            <consortium name="The Broad Institute Genomics Platform"/>
            <consortium name="The Broad Institute Genome Sequencing Center for Infectious Disease"/>
            <person name="Wu L."/>
            <person name="Ma J."/>
        </authorList>
    </citation>
    <scope>NUCLEOTIDE SEQUENCE [LARGE SCALE GENOMIC DNA]</scope>
    <source>
        <strain evidence="3">KCTC 42087</strain>
    </source>
</reference>
<evidence type="ECO:0008006" key="4">
    <source>
        <dbReference type="Google" id="ProtNLM"/>
    </source>
</evidence>
<dbReference type="EMBL" id="JBHSON010000120">
    <property type="protein sequence ID" value="MFC5753711.1"/>
    <property type="molecule type" value="Genomic_DNA"/>
</dbReference>
<sequence length="685" mass="73056">MGATGRLRTARLLWAARRGAQPAVDELWRRWLEDGAGPESARIRHALVRAGRPASAEPLRGLSRVALGERGADLAEALAESARRHLHPVAEAARSAILADPVPEVVDAVCEAALADEDRRVGSLTAWCARHGLVPSDPVRRGVFLLLTRRPEDRRAADPDGSLLALAYEAAGERERARIRTAVIGDGDLDLLRIVMDRSTRLSGEEIGHVTGQYARHGRWDDLWRLVATLPLVHAVEAMRLFTGGGAEAAAWRPRDADLEVFGALARLTPQAAAEGLRALASVGALELSVPGRIAEVSIDPSGRRLAVSSREDGDGPGHLHVFDLTARGNRLLHKRLDRCHPATLVHTGDALFAAAWQGRADAVRGRGITRYEDDMREVVLRGLEGTVPAMAALGDGRFAALEVSGAPGGEALARVLYFDGSGGARGGFPLYTELFWNTPLQEGAAPYRMAAEPRTGRLVLDGPRLQIIGTRPYARLARSEAVQGEHEVCFLGPDRIVAVSAATSRVESMRVVPGGGLETEASAALEPLSGRRHPVSIRGRGELAVLEPGRHERPAQVCYLDAATLGPAGGVRELDGRTGDALWGSPDGAVHALTAGGDIAVADAPHAVDVAIMARRWPGELGSRDLRRIELVRGDPATAAARPLAEVLWLRLEHRLATEIHISAVPPGPGGDDDIALGTREGTR</sequence>
<comment type="caution">
    <text evidence="2">The sequence shown here is derived from an EMBL/GenBank/DDBJ whole genome shotgun (WGS) entry which is preliminary data.</text>
</comment>
<organism evidence="2 3">
    <name type="scientific">Actinomadura rugatobispora</name>
    <dbReference type="NCBI Taxonomy" id="1994"/>
    <lineage>
        <taxon>Bacteria</taxon>
        <taxon>Bacillati</taxon>
        <taxon>Actinomycetota</taxon>
        <taxon>Actinomycetes</taxon>
        <taxon>Streptosporangiales</taxon>
        <taxon>Thermomonosporaceae</taxon>
        <taxon>Actinomadura</taxon>
    </lineage>
</organism>
<dbReference type="RefSeq" id="WP_378291022.1">
    <property type="nucleotide sequence ID" value="NZ_JBHSON010000120.1"/>
</dbReference>
<feature type="region of interest" description="Disordered" evidence="1">
    <location>
        <begin position="664"/>
        <end position="685"/>
    </location>
</feature>
<protein>
    <recommendedName>
        <fullName evidence="4">LigA protein</fullName>
    </recommendedName>
</protein>
<dbReference type="SUPFAM" id="SSF50969">
    <property type="entry name" value="YVTN repeat-like/Quinoprotein amine dehydrogenase"/>
    <property type="match status" value="1"/>
</dbReference>
<dbReference type="InterPro" id="IPR011044">
    <property type="entry name" value="Quino_amine_DH_bsu"/>
</dbReference>
<dbReference type="Proteomes" id="UP001596074">
    <property type="component" value="Unassembled WGS sequence"/>
</dbReference>
<gene>
    <name evidence="2" type="ORF">ACFPZN_49525</name>
</gene>
<accession>A0ABW1AGM0</accession>
<evidence type="ECO:0000256" key="1">
    <source>
        <dbReference type="SAM" id="MobiDB-lite"/>
    </source>
</evidence>
<evidence type="ECO:0000313" key="3">
    <source>
        <dbReference type="Proteomes" id="UP001596074"/>
    </source>
</evidence>
<evidence type="ECO:0000313" key="2">
    <source>
        <dbReference type="EMBL" id="MFC5753711.1"/>
    </source>
</evidence>
<keyword evidence="3" id="KW-1185">Reference proteome</keyword>
<proteinExistence type="predicted"/>
<name>A0ABW1AGM0_9ACTN</name>